<dbReference type="Proteomes" id="UP000044071">
    <property type="component" value="Unassembled WGS sequence"/>
</dbReference>
<dbReference type="AlphaFoldDB" id="A0A078KYH6"/>
<accession>A0A078KYH6</accession>
<gene>
    <name evidence="2" type="ORF">BN59_01079</name>
</gene>
<dbReference type="EMBL" id="CCSB01000001">
    <property type="protein sequence ID" value="CDZ76803.1"/>
    <property type="molecule type" value="Genomic_DNA"/>
</dbReference>
<proteinExistence type="predicted"/>
<dbReference type="OrthoDB" id="7041578at2"/>
<name>A0A078KYH6_9GAMM</name>
<dbReference type="InterPro" id="IPR029501">
    <property type="entry name" value="EndoU_bac"/>
</dbReference>
<dbReference type="eggNOG" id="ENOG5033SV5">
    <property type="taxonomic scope" value="Bacteria"/>
</dbReference>
<evidence type="ECO:0000313" key="3">
    <source>
        <dbReference type="Proteomes" id="UP000044071"/>
    </source>
</evidence>
<evidence type="ECO:0000313" key="2">
    <source>
        <dbReference type="EMBL" id="CDZ76803.1"/>
    </source>
</evidence>
<evidence type="ECO:0000259" key="1">
    <source>
        <dbReference type="Pfam" id="PF14436"/>
    </source>
</evidence>
<sequence length="427" mass="49336">MNKYQVLPNKKGEYFLGPQKNYVLTKKALQHIILGDFTSQKIKNNGSSKEIIRLAGGLHTVNGWLSFKKKLNQIVHGRFYDPNLHNDWYFAKELQNGVILLKLPMSIFKSKAAKITKNLEVYYKSGYLWKTLFPKQFSTSEIVALINEALEKTDNEETSKNIITGYALTGDDTSAIKICISLHGNNIGTAYPTWGQPNNNNFGSPFSSIDSMGFILSLAAEIFDEDLLINKVYTRFPTRPNYQEITKITPSILSERPIINKNLSLRRYLDKRKKAIELVAINISEGKVDDLINYLYDFSVSKDPANLMIYEYAENLSKIQKNFKFKNMLSIYQNIHEIFFLLFKYDNHHKTQYSLQMMEYYLKKKFIHFDGIDGWESKRIFSLFIDIAINHHCSDSVKLFIDYLSVAPSRIAAYISFNSEFAAELRD</sequence>
<dbReference type="Pfam" id="PF14436">
    <property type="entry name" value="EndoU_bacteria"/>
    <property type="match status" value="1"/>
</dbReference>
<dbReference type="STRING" id="1034943.BN59_01079"/>
<keyword evidence="3" id="KW-1185">Reference proteome</keyword>
<reference evidence="2 3" key="1">
    <citation type="submission" date="2014-06" db="EMBL/GenBank/DDBJ databases">
        <authorList>
            <person name="Urmite Genomes Urmite Genomes"/>
        </authorList>
    </citation>
    <scope>NUCLEOTIDE SEQUENCE [LARGE SCALE GENOMIC DNA]</scope>
</reference>
<dbReference type="RefSeq" id="WP_043873260.1">
    <property type="nucleotide sequence ID" value="NZ_CCVW01000001.1"/>
</dbReference>
<organism evidence="2 3">
    <name type="scientific">Legionella massiliensis</name>
    <dbReference type="NCBI Taxonomy" id="1034943"/>
    <lineage>
        <taxon>Bacteria</taxon>
        <taxon>Pseudomonadati</taxon>
        <taxon>Pseudomonadota</taxon>
        <taxon>Gammaproteobacteria</taxon>
        <taxon>Legionellales</taxon>
        <taxon>Legionellaceae</taxon>
        <taxon>Legionella</taxon>
    </lineage>
</organism>
<protein>
    <recommendedName>
        <fullName evidence="1">Bacterial EndoU nuclease domain-containing protein</fullName>
    </recommendedName>
</protein>
<feature type="domain" description="Bacterial EndoU nuclease" evidence="1">
    <location>
        <begin position="26"/>
        <end position="193"/>
    </location>
</feature>